<sequence length="368" mass="41063">MDFTNLQAQYQLYKDEIHQEIQKVLNTSSYIGGESIARLEKGLGEFAHVPYVVACSSGTDAIILALMALGIGVGDEVITTPFTFIATAEAATFLGAKVVFVDICPNTYNINPSLIEEKITSKTKAILPVSLYGQVCEIDEINSIAQQYNLSVIEDGAQSFGALYKGRYSCSLTPFAITSFFPSKPLGAYGDGGAIFVQSKEMEKKIRSLLSHGQVKRYMHQSIGMNARMDSLQASILCVKLKYFKEEIAKRQKVAKIYTQSLISEGLDQWLKTPYIKPHNLSVFAQYSLYVKERDALREYLTSHSIPTAIHYPKPLHLQEAFASLGYKQGDFPISEEVSKHILSIPMSAFITEDEQAEVVRRIKEFYS</sequence>
<dbReference type="Pfam" id="PF01041">
    <property type="entry name" value="DegT_DnrJ_EryC1"/>
    <property type="match status" value="1"/>
</dbReference>
<dbReference type="InterPro" id="IPR000653">
    <property type="entry name" value="DegT/StrS_aminotransferase"/>
</dbReference>
<dbReference type="Proteomes" id="UP000257067">
    <property type="component" value="Unassembled WGS sequence"/>
</dbReference>
<dbReference type="GO" id="GO:0030170">
    <property type="term" value="F:pyridoxal phosphate binding"/>
    <property type="evidence" value="ECO:0007669"/>
    <property type="project" value="TreeGrafter"/>
</dbReference>
<name>A0A3D8IX92_9HELI</name>
<reference evidence="4 5" key="1">
    <citation type="submission" date="2018-04" db="EMBL/GenBank/DDBJ databases">
        <title>Novel Campyloabacter and Helicobacter Species and Strains.</title>
        <authorList>
            <person name="Mannion A.J."/>
            <person name="Shen Z."/>
            <person name="Fox J.G."/>
        </authorList>
    </citation>
    <scope>NUCLEOTIDE SEQUENCE [LARGE SCALE GENOMIC DNA]</scope>
    <source>
        <strain evidence="4 5">ATCC 700242</strain>
    </source>
</reference>
<dbReference type="PANTHER" id="PTHR30244">
    <property type="entry name" value="TRANSAMINASE"/>
    <property type="match status" value="1"/>
</dbReference>
<dbReference type="Gene3D" id="3.90.1150.10">
    <property type="entry name" value="Aspartate Aminotransferase, domain 1"/>
    <property type="match status" value="1"/>
</dbReference>
<dbReference type="RefSeq" id="WP_104723542.1">
    <property type="nucleotide sequence ID" value="NZ_FZNE01000002.1"/>
</dbReference>
<dbReference type="GO" id="GO:0008483">
    <property type="term" value="F:transaminase activity"/>
    <property type="evidence" value="ECO:0007669"/>
    <property type="project" value="UniProtKB-KW"/>
</dbReference>
<evidence type="ECO:0000256" key="1">
    <source>
        <dbReference type="PIRSR" id="PIRSR000390-1"/>
    </source>
</evidence>
<evidence type="ECO:0000313" key="4">
    <source>
        <dbReference type="EMBL" id="RDU69887.1"/>
    </source>
</evidence>
<keyword evidence="4" id="KW-0808">Transferase</keyword>
<dbReference type="AlphaFoldDB" id="A0A3D8IX92"/>
<dbReference type="Gene3D" id="3.40.640.10">
    <property type="entry name" value="Type I PLP-dependent aspartate aminotransferase-like (Major domain)"/>
    <property type="match status" value="1"/>
</dbReference>
<dbReference type="OrthoDB" id="9766188at2"/>
<gene>
    <name evidence="4" type="ORF">CQA62_00285</name>
</gene>
<protein>
    <submittedName>
        <fullName evidence="4">DegT/DnrJ/EryC1/StrS family aminotransferase</fullName>
    </submittedName>
</protein>
<comment type="similarity">
    <text evidence="3">Belongs to the DegT/DnrJ/EryC1 family.</text>
</comment>
<accession>A0A3D8IX92</accession>
<feature type="active site" description="Proton acceptor" evidence="1">
    <location>
        <position position="184"/>
    </location>
</feature>
<keyword evidence="2 3" id="KW-0663">Pyridoxal phosphate</keyword>
<evidence type="ECO:0000313" key="5">
    <source>
        <dbReference type="Proteomes" id="UP000257067"/>
    </source>
</evidence>
<dbReference type="PIRSF" id="PIRSF000390">
    <property type="entry name" value="PLP_StrS"/>
    <property type="match status" value="1"/>
</dbReference>
<dbReference type="InterPro" id="IPR015424">
    <property type="entry name" value="PyrdxlP-dep_Trfase"/>
</dbReference>
<dbReference type="EMBL" id="NXLU01000001">
    <property type="protein sequence ID" value="RDU69887.1"/>
    <property type="molecule type" value="Genomic_DNA"/>
</dbReference>
<keyword evidence="4" id="KW-0032">Aminotransferase</keyword>
<proteinExistence type="inferred from homology"/>
<dbReference type="SUPFAM" id="SSF53383">
    <property type="entry name" value="PLP-dependent transferases"/>
    <property type="match status" value="1"/>
</dbReference>
<dbReference type="CDD" id="cd00616">
    <property type="entry name" value="AHBA_syn"/>
    <property type="match status" value="1"/>
</dbReference>
<comment type="caution">
    <text evidence="4">The sequence shown here is derived from an EMBL/GenBank/DDBJ whole genome shotgun (WGS) entry which is preliminary data.</text>
</comment>
<feature type="modified residue" description="N6-(pyridoxal phosphate)lysine" evidence="2">
    <location>
        <position position="184"/>
    </location>
</feature>
<evidence type="ECO:0000256" key="2">
    <source>
        <dbReference type="PIRSR" id="PIRSR000390-2"/>
    </source>
</evidence>
<dbReference type="GO" id="GO:0000271">
    <property type="term" value="P:polysaccharide biosynthetic process"/>
    <property type="evidence" value="ECO:0007669"/>
    <property type="project" value="TreeGrafter"/>
</dbReference>
<organism evidence="4 5">
    <name type="scientific">Helicobacter cholecystus</name>
    <dbReference type="NCBI Taxonomy" id="45498"/>
    <lineage>
        <taxon>Bacteria</taxon>
        <taxon>Pseudomonadati</taxon>
        <taxon>Campylobacterota</taxon>
        <taxon>Epsilonproteobacteria</taxon>
        <taxon>Campylobacterales</taxon>
        <taxon>Helicobacteraceae</taxon>
        <taxon>Helicobacter</taxon>
    </lineage>
</organism>
<dbReference type="InterPro" id="IPR015421">
    <property type="entry name" value="PyrdxlP-dep_Trfase_major"/>
</dbReference>
<keyword evidence="5" id="KW-1185">Reference proteome</keyword>
<evidence type="ECO:0000256" key="3">
    <source>
        <dbReference type="RuleBase" id="RU004508"/>
    </source>
</evidence>
<dbReference type="PANTHER" id="PTHR30244:SF42">
    <property type="entry name" value="UDP-2-ACETAMIDO-2-DEOXY-3-OXO-D-GLUCURONATE AMINOTRANSFERASE"/>
    <property type="match status" value="1"/>
</dbReference>
<dbReference type="InterPro" id="IPR015422">
    <property type="entry name" value="PyrdxlP-dep_Trfase_small"/>
</dbReference>